<dbReference type="InterPro" id="IPR024169">
    <property type="entry name" value="SP_NH2Trfase/AEP_transaminase"/>
</dbReference>
<evidence type="ECO:0000256" key="3">
    <source>
        <dbReference type="ARBA" id="ARBA00013049"/>
    </source>
</evidence>
<protein>
    <recommendedName>
        <fullName evidence="3">alanine--glyoxylate transaminase</fullName>
        <ecNumber evidence="3">2.6.1.44</ecNumber>
    </recommendedName>
</protein>
<evidence type="ECO:0000256" key="8">
    <source>
        <dbReference type="PIRSR" id="PIRSR000524-50"/>
    </source>
</evidence>
<dbReference type="InterPro" id="IPR015421">
    <property type="entry name" value="PyrdxlP-dep_Trfase_major"/>
</dbReference>
<dbReference type="Pfam" id="PF00266">
    <property type="entry name" value="Aminotran_5"/>
    <property type="match status" value="1"/>
</dbReference>
<keyword evidence="4 10" id="KW-0032">Aminotransferase</keyword>
<evidence type="ECO:0000256" key="1">
    <source>
        <dbReference type="ARBA" id="ARBA00001933"/>
    </source>
</evidence>
<comment type="similarity">
    <text evidence="2">Belongs to the class-V pyridoxal-phosphate-dependent aminotransferase family.</text>
</comment>
<keyword evidence="11" id="KW-1185">Reference proteome</keyword>
<feature type="modified residue" description="N6-(pyridoxal phosphate)lysine" evidence="8">
    <location>
        <position position="199"/>
    </location>
</feature>
<dbReference type="InterPro" id="IPR015422">
    <property type="entry name" value="PyrdxlP-dep_Trfase_small"/>
</dbReference>
<evidence type="ECO:0000313" key="10">
    <source>
        <dbReference type="EMBL" id="OLL22896.1"/>
    </source>
</evidence>
<dbReference type="EC" id="2.6.1.44" evidence="3"/>
<evidence type="ECO:0000256" key="5">
    <source>
        <dbReference type="ARBA" id="ARBA00022679"/>
    </source>
</evidence>
<reference evidence="10 11" key="1">
    <citation type="submission" date="2016-04" db="EMBL/GenBank/DDBJ databases">
        <title>Evolutionary innovation and constraint leading to complex multicellularity in the Ascomycota.</title>
        <authorList>
            <person name="Cisse O."/>
            <person name="Nguyen A."/>
            <person name="Hewitt D.A."/>
            <person name="Jedd G."/>
            <person name="Stajich J.E."/>
        </authorList>
    </citation>
    <scope>NUCLEOTIDE SEQUENCE [LARGE SCALE GENOMIC DNA]</scope>
    <source>
        <strain evidence="10 11">DAH-3</strain>
    </source>
</reference>
<dbReference type="Gene3D" id="3.40.640.10">
    <property type="entry name" value="Type I PLP-dependent aspartate aminotransferase-like (Major domain)"/>
    <property type="match status" value="1"/>
</dbReference>
<evidence type="ECO:0000256" key="7">
    <source>
        <dbReference type="PIRSR" id="PIRSR000524-1"/>
    </source>
</evidence>
<name>A0A1U7LJQ4_NEOID</name>
<dbReference type="PANTHER" id="PTHR21152:SF24">
    <property type="entry name" value="ALANINE--GLYOXYLATE AMINOTRANSFERASE 1"/>
    <property type="match status" value="1"/>
</dbReference>
<dbReference type="OMA" id="YEWDTPA"/>
<dbReference type="PIRSF" id="PIRSF000524">
    <property type="entry name" value="SPT"/>
    <property type="match status" value="1"/>
</dbReference>
<evidence type="ECO:0000259" key="9">
    <source>
        <dbReference type="Pfam" id="PF00266"/>
    </source>
</evidence>
<dbReference type="OrthoDB" id="7403325at2759"/>
<evidence type="ECO:0000256" key="4">
    <source>
        <dbReference type="ARBA" id="ARBA00022576"/>
    </source>
</evidence>
<gene>
    <name evidence="10" type="ORF">NEOLI_000202</name>
</gene>
<evidence type="ECO:0000256" key="2">
    <source>
        <dbReference type="ARBA" id="ARBA00009236"/>
    </source>
</evidence>
<keyword evidence="6 8" id="KW-0663">Pyridoxal phosphate</keyword>
<sequence>MSTPTQKPHPLLMIPGPIEFSDEVLQANAHPSMSHVSPQFVEIFGSTLELLRKVFLAQTSAQPFIISGSGTLGWDFVAGNLVERDEHVLVLHTGYFADSFAECFETYGVRATQLKAPIGARPSLEEIECALKQNKYKIITITHVDTSTGVLSDVKGIAALVKNVSPETLVVVDGVCSIGSEELLFEEWGIDFVLTASQKALGAPPGLCILMAGERAMDVFHKRRSPPSSYYASLKKWLPIMQSYESRKPAYFATPNVQTVCALNVSLEQILETSMPARFEAHKAASKMVKAAVERLGLKQLTKSPHEAANGMTAIWLPESVNLADILPKLVSKGIVFAGGLHKETATRYFRIGHMGITVTNLENGFLDKAIKGLEETFYEIQKCKV</sequence>
<dbReference type="GO" id="GO:0019265">
    <property type="term" value="P:glycine biosynthetic process, by transamination of glyoxylate"/>
    <property type="evidence" value="ECO:0007669"/>
    <property type="project" value="EnsemblFungi"/>
</dbReference>
<evidence type="ECO:0000313" key="11">
    <source>
        <dbReference type="Proteomes" id="UP000186594"/>
    </source>
</evidence>
<dbReference type="FunFam" id="3.40.640.10:FF:000027">
    <property type="entry name" value="Serine--pyruvate aminotransferase, mitochondrial"/>
    <property type="match status" value="1"/>
</dbReference>
<dbReference type="GO" id="GO:0008453">
    <property type="term" value="F:alanine-glyoxylate transaminase activity"/>
    <property type="evidence" value="ECO:0007669"/>
    <property type="project" value="UniProtKB-EC"/>
</dbReference>
<comment type="caution">
    <text evidence="10">The sequence shown here is derived from an EMBL/GenBank/DDBJ whole genome shotgun (WGS) entry which is preliminary data.</text>
</comment>
<dbReference type="AlphaFoldDB" id="A0A1U7LJQ4"/>
<feature type="domain" description="Aminotransferase class V" evidence="9">
    <location>
        <begin position="25"/>
        <end position="342"/>
    </location>
</feature>
<dbReference type="EMBL" id="LXFE01002636">
    <property type="protein sequence ID" value="OLL22896.1"/>
    <property type="molecule type" value="Genomic_DNA"/>
</dbReference>
<dbReference type="GO" id="GO:0004760">
    <property type="term" value="F:L-serine-pyruvate transaminase activity"/>
    <property type="evidence" value="ECO:0007669"/>
    <property type="project" value="TreeGrafter"/>
</dbReference>
<feature type="binding site" evidence="7">
    <location>
        <position position="351"/>
    </location>
    <ligand>
        <name>substrate</name>
    </ligand>
</feature>
<dbReference type="InterPro" id="IPR000192">
    <property type="entry name" value="Aminotrans_V_dom"/>
</dbReference>
<evidence type="ECO:0000256" key="6">
    <source>
        <dbReference type="ARBA" id="ARBA00022898"/>
    </source>
</evidence>
<dbReference type="SUPFAM" id="SSF53383">
    <property type="entry name" value="PLP-dependent transferases"/>
    <property type="match status" value="1"/>
</dbReference>
<accession>A0A1U7LJQ4</accession>
<organism evidence="10 11">
    <name type="scientific">Neolecta irregularis (strain DAH-3)</name>
    <dbReference type="NCBI Taxonomy" id="1198029"/>
    <lineage>
        <taxon>Eukaryota</taxon>
        <taxon>Fungi</taxon>
        <taxon>Dikarya</taxon>
        <taxon>Ascomycota</taxon>
        <taxon>Taphrinomycotina</taxon>
        <taxon>Neolectales</taxon>
        <taxon>Neolectaceae</taxon>
        <taxon>Neolecta</taxon>
    </lineage>
</organism>
<dbReference type="GO" id="GO:0005777">
    <property type="term" value="C:peroxisome"/>
    <property type="evidence" value="ECO:0007669"/>
    <property type="project" value="TreeGrafter"/>
</dbReference>
<dbReference type="STRING" id="1198029.A0A1U7LJQ4"/>
<dbReference type="Gene3D" id="3.90.1150.10">
    <property type="entry name" value="Aspartate Aminotransferase, domain 1"/>
    <property type="match status" value="1"/>
</dbReference>
<proteinExistence type="inferred from homology"/>
<dbReference type="PANTHER" id="PTHR21152">
    <property type="entry name" value="AMINOTRANSFERASE CLASS V"/>
    <property type="match status" value="1"/>
</dbReference>
<comment type="cofactor">
    <cofactor evidence="1 8">
        <name>pyridoxal 5'-phosphate</name>
        <dbReference type="ChEBI" id="CHEBI:597326"/>
    </cofactor>
</comment>
<keyword evidence="5 10" id="KW-0808">Transferase</keyword>
<dbReference type="Proteomes" id="UP000186594">
    <property type="component" value="Unassembled WGS sequence"/>
</dbReference>
<dbReference type="FunFam" id="3.90.1150.10:FF:000049">
    <property type="entry name" value="Alanine-glyoxylate aminotransferase 1"/>
    <property type="match status" value="1"/>
</dbReference>
<dbReference type="InterPro" id="IPR015424">
    <property type="entry name" value="PyrdxlP-dep_Trfase"/>
</dbReference>